<organism evidence="3">
    <name type="scientific">Siphoviridae sp. ctCsv15</name>
    <dbReference type="NCBI Taxonomy" id="2826195"/>
    <lineage>
        <taxon>Viruses</taxon>
        <taxon>Duplodnaviria</taxon>
        <taxon>Heunggongvirae</taxon>
        <taxon>Uroviricota</taxon>
        <taxon>Caudoviricetes</taxon>
    </lineage>
</organism>
<reference evidence="3" key="1">
    <citation type="journal article" date="2021" name="Proc. Natl. Acad. Sci. U.S.A.">
        <title>A Catalog of Tens of Thousands of Viruses from Human Metagenomes Reveals Hidden Associations with Chronic Diseases.</title>
        <authorList>
            <person name="Tisza M.J."/>
            <person name="Buck C.B."/>
        </authorList>
    </citation>
    <scope>NUCLEOTIDE SEQUENCE</scope>
    <source>
        <strain evidence="3">CtCsv15</strain>
    </source>
</reference>
<dbReference type="GO" id="GO:0003676">
    <property type="term" value="F:nucleic acid binding"/>
    <property type="evidence" value="ECO:0007669"/>
    <property type="project" value="InterPro"/>
</dbReference>
<dbReference type="SUPFAM" id="SSF50610">
    <property type="entry name" value="mu transposase, C-terminal domain"/>
    <property type="match status" value="1"/>
</dbReference>
<evidence type="ECO:0000256" key="1">
    <source>
        <dbReference type="ARBA" id="ARBA00022908"/>
    </source>
</evidence>
<protein>
    <submittedName>
        <fullName evidence="3">Transposase</fullName>
    </submittedName>
</protein>
<sequence>MQNSNDYWITTKELAEIKGISERAVRKAISKNKYVIRKCSKSYEILVTSLEENVREKVTSNKEKSAHLVPITYVVPEDQKKLALAKYDLIKKWDEFRLNKKNKTVAGKDFLDAYNNGCICTDLFDTVGKVAIGTIYEWHKKLRINNDDWHCLINNYTFGEKTKKSILTEDEKSELLKNLLHPNQLNIGKAIKYTKMALIQRGFKNLCCDLTYRRFANNYKNEHYNIWIEAREGNKALHDKVLPYITRDVSKLEVGDVIVGDGHKLAFFVKHPYTGNPVRPTLVAYQDWKSGGFVGFEIMLEENTQCIASALRNSIINLGKVPKFVYQDNGKAFKAKYFIENGITGLFTNIGIQPIYAKPYNAKAKAIERLFRELQDSFEVMLPSYTGTSIVKKPAQLKRNEKLHKEIFKVNIPTIEQVARVLEIWLQKYHYAQPCPHIEDKTIGEVIENGKGAGVNIDTLDDLMMVREVKNIYRNGILFLKNNYYDEALFGYKKKVIIKYSLFDLSSIKVYKLNGEFICIAKRVEPIHPLANYLGEAKDIEDLKQKTKLKKQLEKRTEQEYINHLKRNQIYTPLLTMDLPEKQKEDEIKQFSLEVKADFQAENFNGCFRTRFEKYEHLIKKENLTKSEHDWIAEYKLTDEYEQIYGEEDNKEVFNA</sequence>
<proteinExistence type="predicted"/>
<feature type="domain" description="Integrase catalytic" evidence="2">
    <location>
        <begin position="239"/>
        <end position="433"/>
    </location>
</feature>
<dbReference type="Gene3D" id="3.30.420.10">
    <property type="entry name" value="Ribonuclease H-like superfamily/Ribonuclease H"/>
    <property type="match status" value="1"/>
</dbReference>
<accession>A0A8S5LZE7</accession>
<dbReference type="InterPro" id="IPR015378">
    <property type="entry name" value="Transposase-like_Mu_C"/>
</dbReference>
<dbReference type="Gene3D" id="2.30.30.130">
    <property type="entry name" value="Transposase, Mu, C-terminal"/>
    <property type="match status" value="1"/>
</dbReference>
<name>A0A8S5LZE7_9CAUD</name>
<evidence type="ECO:0000313" key="3">
    <source>
        <dbReference type="EMBL" id="DAD75219.1"/>
    </source>
</evidence>
<dbReference type="InterPro" id="IPR036397">
    <property type="entry name" value="RNaseH_sf"/>
</dbReference>
<dbReference type="InterPro" id="IPR001584">
    <property type="entry name" value="Integrase_cat-core"/>
</dbReference>
<dbReference type="SUPFAM" id="SSF53098">
    <property type="entry name" value="Ribonuclease H-like"/>
    <property type="match status" value="1"/>
</dbReference>
<dbReference type="InterPro" id="IPR012337">
    <property type="entry name" value="RNaseH-like_sf"/>
</dbReference>
<dbReference type="Pfam" id="PF09299">
    <property type="entry name" value="Mu-transpos_C"/>
    <property type="match status" value="1"/>
</dbReference>
<dbReference type="EMBL" id="BK014777">
    <property type="protein sequence ID" value="DAD75219.1"/>
    <property type="molecule type" value="Genomic_DNA"/>
</dbReference>
<dbReference type="GO" id="GO:0015074">
    <property type="term" value="P:DNA integration"/>
    <property type="evidence" value="ECO:0007669"/>
    <property type="project" value="UniProtKB-KW"/>
</dbReference>
<evidence type="ECO:0000259" key="2">
    <source>
        <dbReference type="PROSITE" id="PS50994"/>
    </source>
</evidence>
<dbReference type="InterPro" id="IPR009004">
    <property type="entry name" value="Transposase_Mu_C"/>
</dbReference>
<keyword evidence="1" id="KW-0229">DNA integration</keyword>
<dbReference type="PROSITE" id="PS50994">
    <property type="entry name" value="INTEGRASE"/>
    <property type="match status" value="1"/>
</dbReference>